<accession>A0A7W2ABB9</accession>
<feature type="region of interest" description="Disordered" evidence="4">
    <location>
        <begin position="272"/>
        <end position="292"/>
    </location>
</feature>
<sequence length="292" mass="34058">MNEQLLNSLRLWLEQLEQGRPASDGLGALQQCLFMPPSDNITPQPADLFYRITRQSKQFKQFATRLAELCDTKNSIDSNELITHFQHHLEQLNQDWVLSHWPIPEPLATLFAVAFSQPPNQEDTLHHMNALLTQLLSTLEPHLPLSLLQHLRDRLVQLETFEQSRQAYREQLDRINQEALTHFRQQLIGNTLSDLDQLHQLWSQCYEQCYQNQLQQPAYQQAFGTLCNAAMAIRHTWQQQLNQFYANCGLVTLSQYDELSRQHHQLRRRVRSLEQQLSRTQPDDPGCNGTSP</sequence>
<evidence type="ECO:0000256" key="3">
    <source>
        <dbReference type="ARBA" id="ARBA00022752"/>
    </source>
</evidence>
<dbReference type="UniPathway" id="UPA00917"/>
<comment type="pathway">
    <text evidence="1">Biopolymer metabolism; poly-(R)-3-hydroxybutanoate biosynthesis.</text>
</comment>
<evidence type="ECO:0000256" key="1">
    <source>
        <dbReference type="ARBA" id="ARBA00004683"/>
    </source>
</evidence>
<evidence type="ECO:0000313" key="6">
    <source>
        <dbReference type="Proteomes" id="UP000538931"/>
    </source>
</evidence>
<dbReference type="Proteomes" id="UP000538931">
    <property type="component" value="Unassembled WGS sequence"/>
</dbReference>
<name>A0A7W2ABB9_9GAMM</name>
<keyword evidence="6" id="KW-1185">Reference proteome</keyword>
<keyword evidence="3" id="KW-0583">PHB biosynthesis</keyword>
<dbReference type="AlphaFoldDB" id="A0A7W2ABB9"/>
<gene>
    <name evidence="5" type="ORF">H1S06_05920</name>
</gene>
<dbReference type="RefSeq" id="WP_181738199.1">
    <property type="nucleotide sequence ID" value="NZ_JACEMT010000041.1"/>
</dbReference>
<dbReference type="Pfam" id="PF09712">
    <property type="entry name" value="PHA_synth_III_E"/>
    <property type="match status" value="1"/>
</dbReference>
<dbReference type="InterPro" id="IPR010123">
    <property type="entry name" value="PHA_synth_III_E"/>
</dbReference>
<organism evidence="5 6">
    <name type="scientific">Marinobacterium marinum</name>
    <dbReference type="NCBI Taxonomy" id="2756129"/>
    <lineage>
        <taxon>Bacteria</taxon>
        <taxon>Pseudomonadati</taxon>
        <taxon>Pseudomonadota</taxon>
        <taxon>Gammaproteobacteria</taxon>
        <taxon>Oceanospirillales</taxon>
        <taxon>Oceanospirillaceae</taxon>
        <taxon>Marinobacterium</taxon>
    </lineage>
</organism>
<evidence type="ECO:0000256" key="4">
    <source>
        <dbReference type="SAM" id="MobiDB-lite"/>
    </source>
</evidence>
<evidence type="ECO:0000256" key="2">
    <source>
        <dbReference type="ARBA" id="ARBA00019066"/>
    </source>
</evidence>
<protein>
    <recommendedName>
        <fullName evidence="2">Poly(3-hydroxyalkanoate) polymerase subunit PhaE</fullName>
    </recommendedName>
</protein>
<dbReference type="EMBL" id="JACEMT010000041">
    <property type="protein sequence ID" value="MBA4501900.1"/>
    <property type="molecule type" value="Genomic_DNA"/>
</dbReference>
<dbReference type="GO" id="GO:0042619">
    <property type="term" value="P:poly-hydroxybutyrate biosynthetic process"/>
    <property type="evidence" value="ECO:0007669"/>
    <property type="project" value="UniProtKB-KW"/>
</dbReference>
<proteinExistence type="predicted"/>
<comment type="caution">
    <text evidence="5">The sequence shown here is derived from an EMBL/GenBank/DDBJ whole genome shotgun (WGS) entry which is preliminary data.</text>
</comment>
<evidence type="ECO:0000313" key="5">
    <source>
        <dbReference type="EMBL" id="MBA4501900.1"/>
    </source>
</evidence>
<reference evidence="5 6" key="1">
    <citation type="submission" date="2020-07" db="EMBL/GenBank/DDBJ databases">
        <title>Bacterium isolated from marien macroalgae.</title>
        <authorList>
            <person name="Zhu K."/>
            <person name="Lu D."/>
            <person name="Du Z."/>
        </authorList>
    </citation>
    <scope>NUCLEOTIDE SEQUENCE [LARGE SCALE GENOMIC DNA]</scope>
    <source>
        <strain evidence="5 6">3-1745</strain>
    </source>
</reference>